<evidence type="ECO:0000256" key="9">
    <source>
        <dbReference type="ARBA" id="ARBA00023237"/>
    </source>
</evidence>
<evidence type="ECO:0000256" key="8">
    <source>
        <dbReference type="ARBA" id="ARBA00023136"/>
    </source>
</evidence>
<dbReference type="CDD" id="cd01347">
    <property type="entry name" value="ligand_gated_channel"/>
    <property type="match status" value="1"/>
</dbReference>
<dbReference type="InterPro" id="IPR039426">
    <property type="entry name" value="TonB-dep_rcpt-like"/>
</dbReference>
<evidence type="ECO:0000256" key="2">
    <source>
        <dbReference type="ARBA" id="ARBA00022448"/>
    </source>
</evidence>
<evidence type="ECO:0000256" key="4">
    <source>
        <dbReference type="ARBA" id="ARBA00022692"/>
    </source>
</evidence>
<keyword evidence="5 13" id="KW-0732">Signal</keyword>
<gene>
    <name evidence="16" type="ORF">FHS83_003064</name>
</gene>
<evidence type="ECO:0000256" key="7">
    <source>
        <dbReference type="ARBA" id="ARBA00023077"/>
    </source>
</evidence>
<dbReference type="Pfam" id="PF07715">
    <property type="entry name" value="Plug"/>
    <property type="match status" value="1"/>
</dbReference>
<dbReference type="SUPFAM" id="SSF56935">
    <property type="entry name" value="Porins"/>
    <property type="match status" value="1"/>
</dbReference>
<keyword evidence="6" id="KW-0406">Ion transport</keyword>
<name>A0A846N1X9_9PROT</name>
<evidence type="ECO:0000256" key="11">
    <source>
        <dbReference type="PROSITE-ProRule" id="PRU10143"/>
    </source>
</evidence>
<dbReference type="RefSeq" id="WP_167083807.1">
    <property type="nucleotide sequence ID" value="NZ_BAAADC010000001.1"/>
</dbReference>
<feature type="domain" description="TonB-dependent receptor plug" evidence="15">
    <location>
        <begin position="41"/>
        <end position="155"/>
    </location>
</feature>
<dbReference type="InterPro" id="IPR036942">
    <property type="entry name" value="Beta-barrel_TonB_sf"/>
</dbReference>
<evidence type="ECO:0000256" key="1">
    <source>
        <dbReference type="ARBA" id="ARBA00004571"/>
    </source>
</evidence>
<evidence type="ECO:0000256" key="5">
    <source>
        <dbReference type="ARBA" id="ARBA00022729"/>
    </source>
</evidence>
<evidence type="ECO:0000259" key="14">
    <source>
        <dbReference type="Pfam" id="PF00593"/>
    </source>
</evidence>
<comment type="subcellular location">
    <subcellularLocation>
        <location evidence="1 10">Cell outer membrane</location>
        <topology evidence="1 10">Multi-pass membrane protein</topology>
    </subcellularLocation>
</comment>
<evidence type="ECO:0000259" key="15">
    <source>
        <dbReference type="Pfam" id="PF07715"/>
    </source>
</evidence>
<dbReference type="InterPro" id="IPR037066">
    <property type="entry name" value="Plug_dom_sf"/>
</dbReference>
<keyword evidence="17" id="KW-1185">Reference proteome</keyword>
<sequence length="757" mass="81497">MRSTHLAEGACALVLLPSLVAAHAAAPQSETVIVTGTPSQTEVASHIESIDAATAKVKINVVNTEDMLKYLPSITIRKRHIGDTQDPIATRTNGVGASARSLIFADGILISSPIGNNNSGASPHFAIAQPQDVTGIEVLYGPFAAEYGGGSIGAVVNIRTKMPDRFVVYAGVTGSLQPFAQYGTSHDYGTWQVSAGVGDHIGAFSFRLSANHLDATSQPLSYVTLARPSNPSSAGMPLRGGFNDLSRTGAPILVAGASGIEAQCQDTSTLKMAYDFTEDWQATYTVSVFHQGDTAKAESYLRNSAGDMVYAGSSNIGGYAYSIGASVFSNGVWHWNQTHLAQGLTLATAADRAWSWEFVASDYAYLSDNQRIPGTALPSAATGGAGTITRLDGTGWYTLDAKGIWRGWAEHTLSFGLHHDAEAFSQTKFATANWITAAPGSITAKAQGRTATEAVWLQDIWAFAENWNAIAGLRLEGWRAYDAINISATPPLNVNQPRLSARVLSPKLSVQWEPAHALRLSASWGLAQRMPTVTELYQTITTGPTLTVPNPNLKPERALSYELAGEYHTDQTRLRLALFREDIANALLSQSALLVPGSTTLYSYVQNVDRTRVQGIEVVAESKGFVIENLDISGSLTYADAKTVKDLAFAAAAGKRLPQIPKLKATALATYHVGEALSLSLAGRYADRSFGTIDSSDSNAHTFTGFDGYLVLDMRANYRIDEHWSIAAGIDNLNERRYFLYHPFPQRSFQMELHYAQ</sequence>
<feature type="signal peptide" evidence="13">
    <location>
        <begin position="1"/>
        <end position="24"/>
    </location>
</feature>
<feature type="domain" description="TonB-dependent receptor-like beta-barrel" evidence="14">
    <location>
        <begin position="310"/>
        <end position="733"/>
    </location>
</feature>
<evidence type="ECO:0000256" key="13">
    <source>
        <dbReference type="SAM" id="SignalP"/>
    </source>
</evidence>
<evidence type="ECO:0000256" key="12">
    <source>
        <dbReference type="RuleBase" id="RU003357"/>
    </source>
</evidence>
<dbReference type="PANTHER" id="PTHR30069:SF53">
    <property type="entry name" value="COLICIN I RECEPTOR-RELATED"/>
    <property type="match status" value="1"/>
</dbReference>
<dbReference type="GO" id="GO:0009279">
    <property type="term" value="C:cell outer membrane"/>
    <property type="evidence" value="ECO:0007669"/>
    <property type="project" value="UniProtKB-SubCell"/>
</dbReference>
<keyword evidence="7 11" id="KW-0798">TonB box</keyword>
<protein>
    <submittedName>
        <fullName evidence="16">Iron complex outermembrane receptor protein</fullName>
    </submittedName>
</protein>
<organism evidence="16 17">
    <name type="scientific">Rhizomicrobium palustre</name>
    <dbReference type="NCBI Taxonomy" id="189966"/>
    <lineage>
        <taxon>Bacteria</taxon>
        <taxon>Pseudomonadati</taxon>
        <taxon>Pseudomonadota</taxon>
        <taxon>Alphaproteobacteria</taxon>
        <taxon>Micropepsales</taxon>
        <taxon>Micropepsaceae</taxon>
        <taxon>Rhizomicrobium</taxon>
    </lineage>
</organism>
<dbReference type="AlphaFoldDB" id="A0A846N1X9"/>
<evidence type="ECO:0000256" key="3">
    <source>
        <dbReference type="ARBA" id="ARBA00022452"/>
    </source>
</evidence>
<keyword evidence="2 10" id="KW-0813">Transport</keyword>
<accession>A0A846N1X9</accession>
<comment type="similarity">
    <text evidence="10 12">Belongs to the TonB-dependent receptor family.</text>
</comment>
<evidence type="ECO:0000256" key="10">
    <source>
        <dbReference type="PROSITE-ProRule" id="PRU01360"/>
    </source>
</evidence>
<proteinExistence type="inferred from homology"/>
<dbReference type="GO" id="GO:0044718">
    <property type="term" value="P:siderophore transmembrane transport"/>
    <property type="evidence" value="ECO:0007669"/>
    <property type="project" value="TreeGrafter"/>
</dbReference>
<dbReference type="Proteomes" id="UP000570514">
    <property type="component" value="Unassembled WGS sequence"/>
</dbReference>
<feature type="chain" id="PRO_5032742184" evidence="13">
    <location>
        <begin position="25"/>
        <end position="757"/>
    </location>
</feature>
<keyword evidence="4 10" id="KW-0812">Transmembrane</keyword>
<dbReference type="InterPro" id="IPR012910">
    <property type="entry name" value="Plug_dom"/>
</dbReference>
<dbReference type="Pfam" id="PF00593">
    <property type="entry name" value="TonB_dep_Rec_b-barrel"/>
    <property type="match status" value="1"/>
</dbReference>
<evidence type="ECO:0000313" key="17">
    <source>
        <dbReference type="Proteomes" id="UP000570514"/>
    </source>
</evidence>
<dbReference type="Gene3D" id="2.40.170.20">
    <property type="entry name" value="TonB-dependent receptor, beta-barrel domain"/>
    <property type="match status" value="1"/>
</dbReference>
<keyword evidence="8 10" id="KW-0472">Membrane</keyword>
<dbReference type="InterPro" id="IPR000531">
    <property type="entry name" value="Beta-barrel_TonB"/>
</dbReference>
<keyword evidence="9 10" id="KW-0998">Cell outer membrane</keyword>
<evidence type="ECO:0000313" key="16">
    <source>
        <dbReference type="EMBL" id="NIK89746.1"/>
    </source>
</evidence>
<keyword evidence="16" id="KW-0675">Receptor</keyword>
<dbReference type="Gene3D" id="2.170.130.10">
    <property type="entry name" value="TonB-dependent receptor, plug domain"/>
    <property type="match status" value="1"/>
</dbReference>
<dbReference type="InterPro" id="IPR010916">
    <property type="entry name" value="TonB_box_CS"/>
</dbReference>
<dbReference type="PANTHER" id="PTHR30069">
    <property type="entry name" value="TONB-DEPENDENT OUTER MEMBRANE RECEPTOR"/>
    <property type="match status" value="1"/>
</dbReference>
<dbReference type="PROSITE" id="PS52016">
    <property type="entry name" value="TONB_DEPENDENT_REC_3"/>
    <property type="match status" value="1"/>
</dbReference>
<dbReference type="PROSITE" id="PS00430">
    <property type="entry name" value="TONB_DEPENDENT_REC_1"/>
    <property type="match status" value="1"/>
</dbReference>
<evidence type="ECO:0000256" key="6">
    <source>
        <dbReference type="ARBA" id="ARBA00023065"/>
    </source>
</evidence>
<dbReference type="EMBL" id="JAASRM010000001">
    <property type="protein sequence ID" value="NIK89746.1"/>
    <property type="molecule type" value="Genomic_DNA"/>
</dbReference>
<dbReference type="GO" id="GO:0015344">
    <property type="term" value="F:siderophore uptake transmembrane transporter activity"/>
    <property type="evidence" value="ECO:0007669"/>
    <property type="project" value="TreeGrafter"/>
</dbReference>
<comment type="caution">
    <text evidence="16">The sequence shown here is derived from an EMBL/GenBank/DDBJ whole genome shotgun (WGS) entry which is preliminary data.</text>
</comment>
<feature type="short sequence motif" description="TonB box" evidence="11">
    <location>
        <begin position="31"/>
        <end position="37"/>
    </location>
</feature>
<keyword evidence="3 10" id="KW-1134">Transmembrane beta strand</keyword>
<reference evidence="16 17" key="1">
    <citation type="submission" date="2020-03" db="EMBL/GenBank/DDBJ databases">
        <title>Genomic Encyclopedia of Type Strains, Phase IV (KMG-IV): sequencing the most valuable type-strain genomes for metagenomic binning, comparative biology and taxonomic classification.</title>
        <authorList>
            <person name="Goeker M."/>
        </authorList>
    </citation>
    <scope>NUCLEOTIDE SEQUENCE [LARGE SCALE GENOMIC DNA]</scope>
    <source>
        <strain evidence="16 17">DSM 19867</strain>
    </source>
</reference>